<gene>
    <name evidence="3" type="ORF">B1526_1708</name>
</gene>
<sequence>MKSRKETLGVLGHWGLADEPITDIHPKGSGEEEARAFYVGDDCVLKCSGNLDEVKNAVALCEALHSADICVSPIIRTTDGRAYVQDSGLFFYMTQRIFGAQLSAQDFYEGDHATKARIFGEAIGKLHHALRQVTASVNDVNPYESVKDWALPTMKRVLPLPESFCQKYLHTFGELYDHLPKQIIHGDPNPSNIIVSHDKWGFIDFELSKSSLRMYDPCYAALAILSESFDPNDDAALSTWLNIYRNIISGYDDVMRLTDKERIALPYVIVAEQLTSTAWFSEQSGYTKLFETNKRIAEWLISVFDELGFDRIEEYGVVQESQAPSC</sequence>
<feature type="domain" description="Aminoglycoside phosphotransferase" evidence="2">
    <location>
        <begin position="33"/>
        <end position="239"/>
    </location>
</feature>
<accession>A0A2A2ECS9</accession>
<evidence type="ECO:0000259" key="2">
    <source>
        <dbReference type="Pfam" id="PF01636"/>
    </source>
</evidence>
<organism evidence="3 4">
    <name type="scientific">Bifidobacterium criceti</name>
    <dbReference type="NCBI Taxonomy" id="1960969"/>
    <lineage>
        <taxon>Bacteria</taxon>
        <taxon>Bacillati</taxon>
        <taxon>Actinomycetota</taxon>
        <taxon>Actinomycetes</taxon>
        <taxon>Bifidobacteriales</taxon>
        <taxon>Bifidobacteriaceae</taxon>
        <taxon>Bifidobacterium</taxon>
    </lineage>
</organism>
<name>A0A2A2ECS9_9BIFI</name>
<dbReference type="GO" id="GO:0019202">
    <property type="term" value="F:amino acid kinase activity"/>
    <property type="evidence" value="ECO:0007669"/>
    <property type="project" value="TreeGrafter"/>
</dbReference>
<keyword evidence="4" id="KW-1185">Reference proteome</keyword>
<dbReference type="AlphaFoldDB" id="A0A2A2ECS9"/>
<evidence type="ECO:0000313" key="4">
    <source>
        <dbReference type="Proteomes" id="UP000218399"/>
    </source>
</evidence>
<dbReference type="EMBL" id="MVOH01000024">
    <property type="protein sequence ID" value="PAU66813.1"/>
    <property type="molecule type" value="Genomic_DNA"/>
</dbReference>
<protein>
    <submittedName>
        <fullName evidence="3">AraC family transcriptional regulator</fullName>
    </submittedName>
</protein>
<dbReference type="RefSeq" id="WP_095615666.1">
    <property type="nucleotide sequence ID" value="NZ_MVOH01000024.1"/>
</dbReference>
<dbReference type="OrthoDB" id="241498at2"/>
<dbReference type="Pfam" id="PF01636">
    <property type="entry name" value="APH"/>
    <property type="match status" value="1"/>
</dbReference>
<dbReference type="PANTHER" id="PTHR21064:SF6">
    <property type="entry name" value="AMINOGLYCOSIDE PHOSPHOTRANSFERASE DOMAIN-CONTAINING PROTEIN"/>
    <property type="match status" value="1"/>
</dbReference>
<evidence type="ECO:0000313" key="3">
    <source>
        <dbReference type="EMBL" id="PAU66813.1"/>
    </source>
</evidence>
<dbReference type="InterPro" id="IPR050249">
    <property type="entry name" value="Pseudomonas-type_ThrB"/>
</dbReference>
<dbReference type="Gene3D" id="3.90.1200.10">
    <property type="match status" value="1"/>
</dbReference>
<dbReference type="InterPro" id="IPR011009">
    <property type="entry name" value="Kinase-like_dom_sf"/>
</dbReference>
<comment type="similarity">
    <text evidence="1">Belongs to the pseudomonas-type ThrB family.</text>
</comment>
<dbReference type="InterPro" id="IPR002575">
    <property type="entry name" value="Aminoglycoside_PTrfase"/>
</dbReference>
<evidence type="ECO:0000256" key="1">
    <source>
        <dbReference type="ARBA" id="ARBA00038240"/>
    </source>
</evidence>
<reference evidence="3 4" key="1">
    <citation type="journal article" date="2017" name="ISME J.">
        <title>Unveiling bifidobacterial biogeography across the mammalian branch of the tree of life.</title>
        <authorList>
            <person name="Milani C."/>
            <person name="Mangifesta M."/>
            <person name="Mancabelli L."/>
            <person name="Lugli G.A."/>
            <person name="James K."/>
            <person name="Duranti S."/>
            <person name="Turroni F."/>
            <person name="Ferrario C."/>
            <person name="Ossiprandi M.C."/>
            <person name="van Sinderen D."/>
            <person name="Ventura M."/>
        </authorList>
    </citation>
    <scope>NUCLEOTIDE SEQUENCE [LARGE SCALE GENOMIC DNA]</scope>
    <source>
        <strain evidence="4">Ham19E</strain>
    </source>
</reference>
<dbReference type="Proteomes" id="UP000218399">
    <property type="component" value="Unassembled WGS sequence"/>
</dbReference>
<proteinExistence type="inferred from homology"/>
<dbReference type="SUPFAM" id="SSF56112">
    <property type="entry name" value="Protein kinase-like (PK-like)"/>
    <property type="match status" value="1"/>
</dbReference>
<dbReference type="PANTHER" id="PTHR21064">
    <property type="entry name" value="AMINOGLYCOSIDE PHOSPHOTRANSFERASE DOMAIN-CONTAINING PROTEIN-RELATED"/>
    <property type="match status" value="1"/>
</dbReference>
<comment type="caution">
    <text evidence="3">The sequence shown here is derived from an EMBL/GenBank/DDBJ whole genome shotgun (WGS) entry which is preliminary data.</text>
</comment>